<protein>
    <submittedName>
        <fullName evidence="3">Zinc-binding dehydrogenase</fullName>
    </submittedName>
</protein>
<dbReference type="InterPro" id="IPR013154">
    <property type="entry name" value="ADH-like_N"/>
</dbReference>
<dbReference type="PANTHER" id="PTHR44154:SF1">
    <property type="entry name" value="QUINONE OXIDOREDUCTASE"/>
    <property type="match status" value="1"/>
</dbReference>
<accession>A0A931B0K1</accession>
<dbReference type="InterPro" id="IPR036291">
    <property type="entry name" value="NAD(P)-bd_dom_sf"/>
</dbReference>
<evidence type="ECO:0000259" key="2">
    <source>
        <dbReference type="SMART" id="SM00829"/>
    </source>
</evidence>
<reference evidence="3" key="1">
    <citation type="submission" date="2020-11" db="EMBL/GenBank/DDBJ databases">
        <title>Isolation and identification of active actinomycetes.</title>
        <authorList>
            <person name="Yu B."/>
        </authorList>
    </citation>
    <scope>NUCLEOTIDE SEQUENCE</scope>
    <source>
        <strain evidence="3">NEAU-YB345</strain>
    </source>
</reference>
<sequence>MSPVPATAVRFHEHGEPADVLREERVEVADPAARRVRVRVSAVGLNPADWEICRGFLAGSLPRGVGYDVAGVVDAVGEEVDDVVVGDLVFGTADFLGQPSAGVADVAILDSWYRVPIGLDPAEAAVLPMVVQTAVWTLDAMGIEPGSTLLVHGGGAMVGFAAVQIALSRGIRVIATAGPTYAAQLSALGAQVTPYGTGMADRVRELAGGPVDGVLDAAPPNAGVVPELIAATGDPSRVMTVSNHDEARRLGARVNLDHATAPAPAGSFLPQYAALAAEGAFRLPIARTYPLADWRAAVELSMSGRPGGKVVLIP</sequence>
<dbReference type="SUPFAM" id="SSF51735">
    <property type="entry name" value="NAD(P)-binding Rossmann-fold domains"/>
    <property type="match status" value="1"/>
</dbReference>
<keyword evidence="1" id="KW-0521">NADP</keyword>
<evidence type="ECO:0000313" key="3">
    <source>
        <dbReference type="EMBL" id="MBF9066721.1"/>
    </source>
</evidence>
<proteinExistence type="predicted"/>
<evidence type="ECO:0000313" key="4">
    <source>
        <dbReference type="Proteomes" id="UP000657385"/>
    </source>
</evidence>
<dbReference type="PANTHER" id="PTHR44154">
    <property type="entry name" value="QUINONE OXIDOREDUCTASE"/>
    <property type="match status" value="1"/>
</dbReference>
<dbReference type="InterPro" id="IPR051603">
    <property type="entry name" value="Zinc-ADH_QOR/CCCR"/>
</dbReference>
<dbReference type="Pfam" id="PF08240">
    <property type="entry name" value="ADH_N"/>
    <property type="match status" value="1"/>
</dbReference>
<dbReference type="Proteomes" id="UP000657385">
    <property type="component" value="Unassembled WGS sequence"/>
</dbReference>
<dbReference type="Gene3D" id="3.90.180.10">
    <property type="entry name" value="Medium-chain alcohol dehydrogenases, catalytic domain"/>
    <property type="match status" value="1"/>
</dbReference>
<gene>
    <name evidence="3" type="ORF">I2501_01545</name>
</gene>
<dbReference type="InterPro" id="IPR020843">
    <property type="entry name" value="ER"/>
</dbReference>
<keyword evidence="4" id="KW-1185">Reference proteome</keyword>
<evidence type="ECO:0000256" key="1">
    <source>
        <dbReference type="ARBA" id="ARBA00022857"/>
    </source>
</evidence>
<dbReference type="SUPFAM" id="SSF50129">
    <property type="entry name" value="GroES-like"/>
    <property type="match status" value="1"/>
</dbReference>
<dbReference type="AlphaFoldDB" id="A0A931B0K1"/>
<dbReference type="SMART" id="SM00829">
    <property type="entry name" value="PKS_ER"/>
    <property type="match status" value="1"/>
</dbReference>
<dbReference type="GO" id="GO:0016491">
    <property type="term" value="F:oxidoreductase activity"/>
    <property type="evidence" value="ECO:0007669"/>
    <property type="project" value="InterPro"/>
</dbReference>
<organism evidence="3 4">
    <name type="scientific">Streptacidiphilus fuscans</name>
    <dbReference type="NCBI Taxonomy" id="2789292"/>
    <lineage>
        <taxon>Bacteria</taxon>
        <taxon>Bacillati</taxon>
        <taxon>Actinomycetota</taxon>
        <taxon>Actinomycetes</taxon>
        <taxon>Kitasatosporales</taxon>
        <taxon>Streptomycetaceae</taxon>
        <taxon>Streptacidiphilus</taxon>
    </lineage>
</organism>
<feature type="domain" description="Enoyl reductase (ER)" evidence="2">
    <location>
        <begin position="15"/>
        <end position="312"/>
    </location>
</feature>
<dbReference type="Pfam" id="PF13602">
    <property type="entry name" value="ADH_zinc_N_2"/>
    <property type="match status" value="1"/>
</dbReference>
<dbReference type="EMBL" id="JADPRT010000001">
    <property type="protein sequence ID" value="MBF9066721.1"/>
    <property type="molecule type" value="Genomic_DNA"/>
</dbReference>
<comment type="caution">
    <text evidence="3">The sequence shown here is derived from an EMBL/GenBank/DDBJ whole genome shotgun (WGS) entry which is preliminary data.</text>
</comment>
<name>A0A931B0K1_9ACTN</name>
<dbReference type="RefSeq" id="WP_196191909.1">
    <property type="nucleotide sequence ID" value="NZ_JADPRT010000001.1"/>
</dbReference>
<dbReference type="Gene3D" id="3.40.50.720">
    <property type="entry name" value="NAD(P)-binding Rossmann-like Domain"/>
    <property type="match status" value="1"/>
</dbReference>
<dbReference type="InterPro" id="IPR011032">
    <property type="entry name" value="GroES-like_sf"/>
</dbReference>